<dbReference type="OrthoDB" id="5459937at2"/>
<feature type="domain" description="N-acetyltransferase" evidence="2">
    <location>
        <begin position="8"/>
        <end position="170"/>
    </location>
</feature>
<dbReference type="RefSeq" id="WP_091675570.1">
    <property type="nucleotide sequence ID" value="NZ_FOSN01000001.1"/>
</dbReference>
<proteinExistence type="predicted"/>
<dbReference type="PROSITE" id="PS51186">
    <property type="entry name" value="GNAT"/>
    <property type="match status" value="1"/>
</dbReference>
<accession>A0A1I3VQ62</accession>
<dbReference type="InterPro" id="IPR016181">
    <property type="entry name" value="Acyl_CoA_acyltransferase"/>
</dbReference>
<dbReference type="CDD" id="cd04301">
    <property type="entry name" value="NAT_SF"/>
    <property type="match status" value="1"/>
</dbReference>
<name>A0A1I3VQ62_9HYPH</name>
<dbReference type="AlphaFoldDB" id="A0A1I3VQ62"/>
<dbReference type="Proteomes" id="UP000198755">
    <property type="component" value="Unassembled WGS sequence"/>
</dbReference>
<evidence type="ECO:0000313" key="3">
    <source>
        <dbReference type="EMBL" id="SFJ97269.1"/>
    </source>
</evidence>
<gene>
    <name evidence="3" type="ORF">SAMN05444581_10111</name>
</gene>
<protein>
    <submittedName>
        <fullName evidence="3">Phosphinothricin acetyltransferase</fullName>
    </submittedName>
</protein>
<organism evidence="3 4">
    <name type="scientific">Methylocapsa palsarum</name>
    <dbReference type="NCBI Taxonomy" id="1612308"/>
    <lineage>
        <taxon>Bacteria</taxon>
        <taxon>Pseudomonadati</taxon>
        <taxon>Pseudomonadota</taxon>
        <taxon>Alphaproteobacteria</taxon>
        <taxon>Hyphomicrobiales</taxon>
        <taxon>Beijerinckiaceae</taxon>
        <taxon>Methylocapsa</taxon>
    </lineage>
</organism>
<dbReference type="SUPFAM" id="SSF55729">
    <property type="entry name" value="Acyl-CoA N-acyltransferases (Nat)"/>
    <property type="match status" value="1"/>
</dbReference>
<feature type="region of interest" description="Disordered" evidence="1">
    <location>
        <begin position="170"/>
        <end position="196"/>
    </location>
</feature>
<dbReference type="Pfam" id="PF13420">
    <property type="entry name" value="Acetyltransf_4"/>
    <property type="match status" value="1"/>
</dbReference>
<sequence length="196" mass="22147">MLDQPQPITVRPSTEDDVASMLAIYAYHVRYGLGDYHPMPIQHEDIKRRRKTMLRRRYPHLVAEQAGIVVGYAYAVPFLKRPAYRHTVKHSIYVHKDHLHVGVGRKLLPALIDACAGAGFRQMVCYIDSSNTPSLRLHHTNGFEQSGILRSVAFKFGHWCDTVMMQRPLGPGDEQLPNDPANEPGAPGRTLVNRES</sequence>
<dbReference type="PANTHER" id="PTHR43072">
    <property type="entry name" value="N-ACETYLTRANSFERASE"/>
    <property type="match status" value="1"/>
</dbReference>
<dbReference type="PANTHER" id="PTHR43072:SF8">
    <property type="entry name" value="ACYLTRANSFERASE FABY-RELATED"/>
    <property type="match status" value="1"/>
</dbReference>
<evidence type="ECO:0000256" key="1">
    <source>
        <dbReference type="SAM" id="MobiDB-lite"/>
    </source>
</evidence>
<evidence type="ECO:0000259" key="2">
    <source>
        <dbReference type="PROSITE" id="PS51186"/>
    </source>
</evidence>
<dbReference type="GO" id="GO:0016747">
    <property type="term" value="F:acyltransferase activity, transferring groups other than amino-acyl groups"/>
    <property type="evidence" value="ECO:0007669"/>
    <property type="project" value="InterPro"/>
</dbReference>
<dbReference type="EMBL" id="FOSN01000001">
    <property type="protein sequence ID" value="SFJ97269.1"/>
    <property type="molecule type" value="Genomic_DNA"/>
</dbReference>
<keyword evidence="3" id="KW-0808">Transferase</keyword>
<keyword evidence="4" id="KW-1185">Reference proteome</keyword>
<reference evidence="3 4" key="1">
    <citation type="submission" date="2016-10" db="EMBL/GenBank/DDBJ databases">
        <authorList>
            <person name="de Groot N.N."/>
        </authorList>
    </citation>
    <scope>NUCLEOTIDE SEQUENCE [LARGE SCALE GENOMIC DNA]</scope>
    <source>
        <strain evidence="3 4">NE2</strain>
    </source>
</reference>
<dbReference type="STRING" id="1612308.SAMN05444581_10111"/>
<dbReference type="InterPro" id="IPR000182">
    <property type="entry name" value="GNAT_dom"/>
</dbReference>
<evidence type="ECO:0000313" key="4">
    <source>
        <dbReference type="Proteomes" id="UP000198755"/>
    </source>
</evidence>
<dbReference type="Gene3D" id="3.40.630.30">
    <property type="match status" value="1"/>
</dbReference>